<evidence type="ECO:0000259" key="6">
    <source>
        <dbReference type="Pfam" id="PF02211"/>
    </source>
</evidence>
<comment type="similarity">
    <text evidence="2 5">Belongs to the nitrile hydratase subunit beta family.</text>
</comment>
<dbReference type="InterPro" id="IPR049054">
    <property type="entry name" value="CN_hydtase_beta-like_N"/>
</dbReference>
<evidence type="ECO:0000313" key="8">
    <source>
        <dbReference type="EMBL" id="NMH94046.1"/>
    </source>
</evidence>
<organism evidence="8 9">
    <name type="scientific">Pseudonocardia bannensis</name>
    <dbReference type="NCBI Taxonomy" id="630973"/>
    <lineage>
        <taxon>Bacteria</taxon>
        <taxon>Bacillati</taxon>
        <taxon>Actinomycetota</taxon>
        <taxon>Actinomycetes</taxon>
        <taxon>Pseudonocardiales</taxon>
        <taxon>Pseudonocardiaceae</taxon>
        <taxon>Pseudonocardia</taxon>
    </lineage>
</organism>
<evidence type="ECO:0000259" key="7">
    <source>
        <dbReference type="Pfam" id="PF21006"/>
    </source>
</evidence>
<evidence type="ECO:0000256" key="5">
    <source>
        <dbReference type="PIRNR" id="PIRNR001427"/>
    </source>
</evidence>
<comment type="function">
    <text evidence="1 5">NHase catalyzes the hydration of various nitrile compounds to the corresponding amides.</text>
</comment>
<comment type="caution">
    <text evidence="8">The sequence shown here is derived from an EMBL/GenBank/DDBJ whole genome shotgun (WGS) entry which is preliminary data.</text>
</comment>
<feature type="domain" description="Nitrile hydratase beta subunit" evidence="6">
    <location>
        <begin position="127"/>
        <end position="224"/>
    </location>
</feature>
<dbReference type="InterPro" id="IPR008990">
    <property type="entry name" value="Elect_transpt_acc-like_dom_sf"/>
</dbReference>
<dbReference type="EMBL" id="JAAXKZ010000092">
    <property type="protein sequence ID" value="NMH94046.1"/>
    <property type="molecule type" value="Genomic_DNA"/>
</dbReference>
<evidence type="ECO:0000256" key="4">
    <source>
        <dbReference type="ARBA" id="ARBA00044877"/>
    </source>
</evidence>
<feature type="domain" description="Nitrile hydratase beta subunit-like N-terminal" evidence="7">
    <location>
        <begin position="1"/>
        <end position="112"/>
    </location>
</feature>
<dbReference type="InterPro" id="IPR042262">
    <property type="entry name" value="CN_hydtase_beta_C"/>
</dbReference>
<evidence type="ECO:0000256" key="3">
    <source>
        <dbReference type="ARBA" id="ARBA00023239"/>
    </source>
</evidence>
<dbReference type="InterPro" id="IPR003168">
    <property type="entry name" value="Nitrile_hydratase_bsu"/>
</dbReference>
<evidence type="ECO:0000313" key="9">
    <source>
        <dbReference type="Proteomes" id="UP000586918"/>
    </source>
</evidence>
<keyword evidence="3 5" id="KW-0456">Lyase</keyword>
<dbReference type="NCBIfam" id="TIGR03888">
    <property type="entry name" value="nitrile_beta"/>
    <property type="match status" value="1"/>
</dbReference>
<evidence type="ECO:0000256" key="1">
    <source>
        <dbReference type="ARBA" id="ARBA00004042"/>
    </source>
</evidence>
<protein>
    <recommendedName>
        <fullName evidence="5">Nitrile hydratase subunit beta</fullName>
        <shortName evidence="5">NHase</shortName>
        <ecNumber evidence="5">4.2.1.84</ecNumber>
    </recommendedName>
</protein>
<dbReference type="GO" id="GO:0046914">
    <property type="term" value="F:transition metal ion binding"/>
    <property type="evidence" value="ECO:0007669"/>
    <property type="project" value="InterPro"/>
</dbReference>
<dbReference type="Gene3D" id="2.30.30.50">
    <property type="match status" value="1"/>
</dbReference>
<reference evidence="8 9" key="1">
    <citation type="submission" date="2020-04" db="EMBL/GenBank/DDBJ databases">
        <authorList>
            <person name="Klaysubun C."/>
            <person name="Duangmal K."/>
            <person name="Lipun K."/>
        </authorList>
    </citation>
    <scope>NUCLEOTIDE SEQUENCE [LARGE SCALE GENOMIC DNA]</scope>
    <source>
        <strain evidence="8 9">DSM 45300</strain>
    </source>
</reference>
<accession>A0A848DNI5</accession>
<keyword evidence="9" id="KW-1185">Reference proteome</keyword>
<dbReference type="Pfam" id="PF02211">
    <property type="entry name" value="NHase_beta_C"/>
    <property type="match status" value="1"/>
</dbReference>
<comment type="catalytic activity">
    <reaction evidence="4 5">
        <text>an aliphatic primary amide = an aliphatic nitrile + H2O</text>
        <dbReference type="Rhea" id="RHEA:12673"/>
        <dbReference type="ChEBI" id="CHEBI:15377"/>
        <dbReference type="ChEBI" id="CHEBI:65285"/>
        <dbReference type="ChEBI" id="CHEBI:80291"/>
        <dbReference type="EC" id="4.2.1.84"/>
    </reaction>
</comment>
<gene>
    <name evidence="8" type="primary">nthB</name>
    <name evidence="8" type="ORF">HF519_21200</name>
</gene>
<dbReference type="Proteomes" id="UP000586918">
    <property type="component" value="Unassembled WGS sequence"/>
</dbReference>
<evidence type="ECO:0000256" key="2">
    <source>
        <dbReference type="ARBA" id="ARBA00009098"/>
    </source>
</evidence>
<dbReference type="GO" id="GO:0018822">
    <property type="term" value="F:nitrile hydratase activity"/>
    <property type="evidence" value="ECO:0007669"/>
    <property type="project" value="UniProtKB-EC"/>
</dbReference>
<dbReference type="InterPro" id="IPR024690">
    <property type="entry name" value="CN_hydtase_beta_dom_C"/>
</dbReference>
<dbReference type="Gene3D" id="1.10.472.20">
    <property type="entry name" value="Nitrile hydratase, beta subunit"/>
    <property type="match status" value="1"/>
</dbReference>
<name>A0A848DNI5_9PSEU</name>
<dbReference type="PIRSF" id="PIRSF001427">
    <property type="entry name" value="NHase_beta"/>
    <property type="match status" value="1"/>
</dbReference>
<dbReference type="EC" id="4.2.1.84" evidence="5"/>
<proteinExistence type="inferred from homology"/>
<dbReference type="RefSeq" id="WP_169414739.1">
    <property type="nucleotide sequence ID" value="NZ_JAAXKZ010000092.1"/>
</dbReference>
<sequence length="233" mass="25601">MNGVHDLGGTDGLGPVVVPENEPVFRAEWEKAGFAFFPTLFRAGLFNVDMFRYGIEQMHPAVYLVSPYYEHWLHAAEHYATKAGVIDEAELEAKTQYYLEHPDEPLPETKDADLLAFVDAAVKHGAPARRESDAPAKFEVGDTVTVTQDSPHGHTRKARYIRGKTGVITHAHGTFIYPDSAGNGGADDPQHVYTVKFTNAELWGAEAAEPNGVVYFDVWEPYITPAKTEGAAA</sequence>
<dbReference type="AlphaFoldDB" id="A0A848DNI5"/>
<dbReference type="Pfam" id="PF21006">
    <property type="entry name" value="NHase_beta_N"/>
    <property type="match status" value="1"/>
</dbReference>
<dbReference type="SUPFAM" id="SSF50090">
    <property type="entry name" value="Electron transport accessory proteins"/>
    <property type="match status" value="1"/>
</dbReference>